<protein>
    <submittedName>
        <fullName evidence="1">Uncharacterized protein</fullName>
    </submittedName>
</protein>
<dbReference type="EMBL" id="QFPO01000008">
    <property type="protein sequence ID" value="PZQ14050.1"/>
    <property type="molecule type" value="Genomic_DNA"/>
</dbReference>
<name>A0A2W5MKT2_9GAMM</name>
<organism evidence="1 2">
    <name type="scientific">Rhodanobacter denitrificans</name>
    <dbReference type="NCBI Taxonomy" id="666685"/>
    <lineage>
        <taxon>Bacteria</taxon>
        <taxon>Pseudomonadati</taxon>
        <taxon>Pseudomonadota</taxon>
        <taxon>Gammaproteobacteria</taxon>
        <taxon>Lysobacterales</taxon>
        <taxon>Rhodanobacteraceae</taxon>
        <taxon>Rhodanobacter</taxon>
    </lineage>
</organism>
<comment type="caution">
    <text evidence="1">The sequence shown here is derived from an EMBL/GenBank/DDBJ whole genome shotgun (WGS) entry which is preliminary data.</text>
</comment>
<reference evidence="1 2" key="1">
    <citation type="submission" date="2017-08" db="EMBL/GenBank/DDBJ databases">
        <title>Infants hospitalized years apart are colonized by the same room-sourced microbial strains.</title>
        <authorList>
            <person name="Brooks B."/>
            <person name="Olm M.R."/>
            <person name="Firek B.A."/>
            <person name="Baker R."/>
            <person name="Thomas B.C."/>
            <person name="Morowitz M.J."/>
            <person name="Banfield J.F."/>
        </authorList>
    </citation>
    <scope>NUCLEOTIDE SEQUENCE [LARGE SCALE GENOMIC DNA]</scope>
    <source>
        <strain evidence="1">S2_005_003_R2_42</strain>
    </source>
</reference>
<gene>
    <name evidence="1" type="ORF">DI564_10845</name>
</gene>
<sequence>MLDTAVPVKTASGRSEIADRRHALGSRQRMLLIAINGEQTVREIRERFHSLGDVDVLLTELAMAELIDIGGAITAPAATAPGEAGVAAPAVNETGSPIAQARQFINDSVVAHLGLRAFLFTLKVERCYSRDALLDLLPEYRRVLGKAAAPAEVTALSQRAELLIARI</sequence>
<proteinExistence type="predicted"/>
<dbReference type="Proteomes" id="UP000249046">
    <property type="component" value="Unassembled WGS sequence"/>
</dbReference>
<evidence type="ECO:0000313" key="1">
    <source>
        <dbReference type="EMBL" id="PZQ14050.1"/>
    </source>
</evidence>
<evidence type="ECO:0000313" key="2">
    <source>
        <dbReference type="Proteomes" id="UP000249046"/>
    </source>
</evidence>
<dbReference type="AlphaFoldDB" id="A0A2W5MKT2"/>
<accession>A0A2W5MKT2</accession>